<comment type="cofactor">
    <cofactor evidence="1">
        <name>Mn(2+)</name>
        <dbReference type="ChEBI" id="CHEBI:29035"/>
    </cofactor>
</comment>
<dbReference type="PROSITE" id="PS01032">
    <property type="entry name" value="PPM_1"/>
    <property type="match status" value="1"/>
</dbReference>
<evidence type="ECO:0000259" key="9">
    <source>
        <dbReference type="PROSITE" id="PS51746"/>
    </source>
</evidence>
<evidence type="ECO:0000256" key="2">
    <source>
        <dbReference type="ARBA" id="ARBA00001946"/>
    </source>
</evidence>
<sequence length="80" mass="8836">MEDRYSAADNLRGQQKLAFFGIFDGHGGAKAAKFVANNLEKNVLDEVILTEEDSIEEAVKHGYVKTDSAFLKTVVVLRCC</sequence>
<evidence type="ECO:0000256" key="5">
    <source>
        <dbReference type="ARBA" id="ARBA00022801"/>
    </source>
</evidence>
<keyword evidence="8" id="KW-0464">Manganese</keyword>
<evidence type="ECO:0000256" key="8">
    <source>
        <dbReference type="ARBA" id="ARBA00023211"/>
    </source>
</evidence>
<evidence type="ECO:0000256" key="3">
    <source>
        <dbReference type="ARBA" id="ARBA00013081"/>
    </source>
</evidence>
<organism evidence="10 11">
    <name type="scientific">Arachis hypogaea</name>
    <name type="common">Peanut</name>
    <dbReference type="NCBI Taxonomy" id="3818"/>
    <lineage>
        <taxon>Eukaryota</taxon>
        <taxon>Viridiplantae</taxon>
        <taxon>Streptophyta</taxon>
        <taxon>Embryophyta</taxon>
        <taxon>Tracheophyta</taxon>
        <taxon>Spermatophyta</taxon>
        <taxon>Magnoliopsida</taxon>
        <taxon>eudicotyledons</taxon>
        <taxon>Gunneridae</taxon>
        <taxon>Pentapetalae</taxon>
        <taxon>rosids</taxon>
        <taxon>fabids</taxon>
        <taxon>Fabales</taxon>
        <taxon>Fabaceae</taxon>
        <taxon>Papilionoideae</taxon>
        <taxon>50 kb inversion clade</taxon>
        <taxon>dalbergioids sensu lato</taxon>
        <taxon>Dalbergieae</taxon>
        <taxon>Pterocarpus clade</taxon>
        <taxon>Arachis</taxon>
    </lineage>
</organism>
<proteinExistence type="predicted"/>
<feature type="domain" description="PPM-type phosphatase" evidence="9">
    <location>
        <begin position="1"/>
        <end position="80"/>
    </location>
</feature>
<dbReference type="SUPFAM" id="SSF81606">
    <property type="entry name" value="PP2C-like"/>
    <property type="match status" value="1"/>
</dbReference>
<evidence type="ECO:0000313" key="10">
    <source>
        <dbReference type="EMBL" id="RYR48923.1"/>
    </source>
</evidence>
<comment type="caution">
    <text evidence="10">The sequence shown here is derived from an EMBL/GenBank/DDBJ whole genome shotgun (WGS) entry which is preliminary data.</text>
</comment>
<dbReference type="InterPro" id="IPR001932">
    <property type="entry name" value="PPM-type_phosphatase-like_dom"/>
</dbReference>
<evidence type="ECO:0000313" key="11">
    <source>
        <dbReference type="Proteomes" id="UP000289738"/>
    </source>
</evidence>
<dbReference type="Pfam" id="PF00481">
    <property type="entry name" value="PP2C"/>
    <property type="match status" value="1"/>
</dbReference>
<dbReference type="EMBL" id="SDMP01000007">
    <property type="protein sequence ID" value="RYR48923.1"/>
    <property type="molecule type" value="Genomic_DNA"/>
</dbReference>
<evidence type="ECO:0000256" key="1">
    <source>
        <dbReference type="ARBA" id="ARBA00001936"/>
    </source>
</evidence>
<comment type="cofactor">
    <cofactor evidence="2">
        <name>Mg(2+)</name>
        <dbReference type="ChEBI" id="CHEBI:18420"/>
    </cofactor>
</comment>
<dbReference type="Gene3D" id="3.60.40.10">
    <property type="entry name" value="PPM-type phosphatase domain"/>
    <property type="match status" value="1"/>
</dbReference>
<dbReference type="InterPro" id="IPR015655">
    <property type="entry name" value="PP2C"/>
</dbReference>
<dbReference type="Proteomes" id="UP000289738">
    <property type="component" value="Chromosome A07"/>
</dbReference>
<evidence type="ECO:0000256" key="7">
    <source>
        <dbReference type="ARBA" id="ARBA00022912"/>
    </source>
</evidence>
<reference evidence="10 11" key="1">
    <citation type="submission" date="2019-01" db="EMBL/GenBank/DDBJ databases">
        <title>Sequencing of cultivated peanut Arachis hypogaea provides insights into genome evolution and oil improvement.</title>
        <authorList>
            <person name="Chen X."/>
        </authorList>
    </citation>
    <scope>NUCLEOTIDE SEQUENCE [LARGE SCALE GENOMIC DNA]</scope>
    <source>
        <strain evidence="11">cv. Fuhuasheng</strain>
        <tissue evidence="10">Leaves</tissue>
    </source>
</reference>
<dbReference type="InterPro" id="IPR000222">
    <property type="entry name" value="PP2C_BS"/>
</dbReference>
<accession>A0A445CDJ9</accession>
<dbReference type="GO" id="GO:0046872">
    <property type="term" value="F:metal ion binding"/>
    <property type="evidence" value="ECO:0007669"/>
    <property type="project" value="UniProtKB-KW"/>
</dbReference>
<keyword evidence="11" id="KW-1185">Reference proteome</keyword>
<gene>
    <name evidence="10" type="ORF">Ahy_A07g035037</name>
</gene>
<name>A0A445CDJ9_ARAHY</name>
<dbReference type="EC" id="3.1.3.16" evidence="3"/>
<dbReference type="PANTHER" id="PTHR13832:SF853">
    <property type="entry name" value="PROTEIN PHOSPHATASE 2C 2-RELATED"/>
    <property type="match status" value="1"/>
</dbReference>
<protein>
    <recommendedName>
        <fullName evidence="3">protein-serine/threonine phosphatase</fullName>
        <ecNumber evidence="3">3.1.3.16</ecNumber>
    </recommendedName>
</protein>
<dbReference type="GO" id="GO:0004722">
    <property type="term" value="F:protein serine/threonine phosphatase activity"/>
    <property type="evidence" value="ECO:0007669"/>
    <property type="project" value="UniProtKB-EC"/>
</dbReference>
<keyword evidence="6" id="KW-0460">Magnesium</keyword>
<dbReference type="PANTHER" id="PTHR13832">
    <property type="entry name" value="PROTEIN PHOSPHATASE 2C"/>
    <property type="match status" value="1"/>
</dbReference>
<dbReference type="STRING" id="3818.A0A445CDJ9"/>
<keyword evidence="4" id="KW-0479">Metal-binding</keyword>
<evidence type="ECO:0000256" key="6">
    <source>
        <dbReference type="ARBA" id="ARBA00022842"/>
    </source>
</evidence>
<dbReference type="PROSITE" id="PS51746">
    <property type="entry name" value="PPM_2"/>
    <property type="match status" value="1"/>
</dbReference>
<keyword evidence="7" id="KW-0904">Protein phosphatase</keyword>
<dbReference type="AlphaFoldDB" id="A0A445CDJ9"/>
<keyword evidence="5" id="KW-0378">Hydrolase</keyword>
<evidence type="ECO:0000256" key="4">
    <source>
        <dbReference type="ARBA" id="ARBA00022723"/>
    </source>
</evidence>
<dbReference type="InterPro" id="IPR036457">
    <property type="entry name" value="PPM-type-like_dom_sf"/>
</dbReference>